<dbReference type="Gene3D" id="1.10.287.1260">
    <property type="match status" value="1"/>
</dbReference>
<feature type="transmembrane region" description="Helical" evidence="1">
    <location>
        <begin position="20"/>
        <end position="45"/>
    </location>
</feature>
<evidence type="ECO:0000313" key="2">
    <source>
        <dbReference type="EMBL" id="OGD89880.1"/>
    </source>
</evidence>
<feature type="transmembrane region" description="Helical" evidence="1">
    <location>
        <begin position="182"/>
        <end position="204"/>
    </location>
</feature>
<dbReference type="STRING" id="1797716.A3D07_04115"/>
<dbReference type="InterPro" id="IPR008910">
    <property type="entry name" value="MSC_TM_helix"/>
</dbReference>
<comment type="caution">
    <text evidence="2">The sequence shown here is derived from an EMBL/GenBank/DDBJ whole genome shotgun (WGS) entry which is preliminary data.</text>
</comment>
<sequence length="223" mass="24084">MSFEDLSTEVSAAVLNSLAAFINFIPSLIGGLIVFVIGLVIAAVVHRIITASLKAVQVEKYLTRYGITKVEGHEVEWSQILAELARWSIIIIFLIPTLEAWRLGAVNNVLNRVILYIPNVIVAVILALVGLIFAKLAYRVAFSASRSLGKDLASTVALVAQWSLTVFVAFLVLHQLGVAQELLRILFGGLVAMVAIAGGIAFGLGGKETAQKILQSAWDKFNK</sequence>
<dbReference type="EMBL" id="MFBF01000060">
    <property type="protein sequence ID" value="OGD89880.1"/>
    <property type="molecule type" value="Genomic_DNA"/>
</dbReference>
<reference evidence="2 3" key="1">
    <citation type="journal article" date="2016" name="Nat. Commun.">
        <title>Thousands of microbial genomes shed light on interconnected biogeochemical processes in an aquifer system.</title>
        <authorList>
            <person name="Anantharaman K."/>
            <person name="Brown C.T."/>
            <person name="Hug L.A."/>
            <person name="Sharon I."/>
            <person name="Castelle C.J."/>
            <person name="Probst A.J."/>
            <person name="Thomas B.C."/>
            <person name="Singh A."/>
            <person name="Wilkins M.J."/>
            <person name="Karaoz U."/>
            <person name="Brodie E.L."/>
            <person name="Williams K.H."/>
            <person name="Hubbard S.S."/>
            <person name="Banfield J.F."/>
        </authorList>
    </citation>
    <scope>NUCLEOTIDE SEQUENCE [LARGE SCALE GENOMIC DNA]</scope>
</reference>
<name>A0A1F5GDG2_9BACT</name>
<evidence type="ECO:0000256" key="1">
    <source>
        <dbReference type="SAM" id="Phobius"/>
    </source>
</evidence>
<dbReference type="Proteomes" id="UP000177124">
    <property type="component" value="Unassembled WGS sequence"/>
</dbReference>
<feature type="transmembrane region" description="Helical" evidence="1">
    <location>
        <begin position="84"/>
        <end position="101"/>
    </location>
</feature>
<keyword evidence="1" id="KW-0812">Transmembrane</keyword>
<evidence type="ECO:0000313" key="3">
    <source>
        <dbReference type="Proteomes" id="UP000177124"/>
    </source>
</evidence>
<organism evidence="2 3">
    <name type="scientific">Candidatus Curtissbacteria bacterium RIFCSPHIGHO2_02_FULL_42_15</name>
    <dbReference type="NCBI Taxonomy" id="1797716"/>
    <lineage>
        <taxon>Bacteria</taxon>
        <taxon>Candidatus Curtissiibacteriota</taxon>
    </lineage>
</organism>
<protein>
    <submittedName>
        <fullName evidence="2">Uncharacterized protein</fullName>
    </submittedName>
</protein>
<dbReference type="Pfam" id="PF05552">
    <property type="entry name" value="MS_channel_1st_1"/>
    <property type="match status" value="2"/>
</dbReference>
<dbReference type="AlphaFoldDB" id="A0A1F5GDG2"/>
<gene>
    <name evidence="2" type="ORF">A3D07_04115</name>
</gene>
<feature type="transmembrane region" description="Helical" evidence="1">
    <location>
        <begin position="155"/>
        <end position="176"/>
    </location>
</feature>
<proteinExistence type="predicted"/>
<accession>A0A1F5GDG2</accession>
<keyword evidence="1" id="KW-1133">Transmembrane helix</keyword>
<keyword evidence="1" id="KW-0472">Membrane</keyword>
<feature type="transmembrane region" description="Helical" evidence="1">
    <location>
        <begin position="113"/>
        <end position="134"/>
    </location>
</feature>